<proteinExistence type="predicted"/>
<dbReference type="KEGG" id="ria:C7V51_02910"/>
<feature type="region of interest" description="Disordered" evidence="1">
    <location>
        <begin position="1"/>
        <end position="31"/>
    </location>
</feature>
<organism evidence="2 3">
    <name type="scientific">Rathayibacter iranicus</name>
    <dbReference type="NCBI Taxonomy" id="59737"/>
    <lineage>
        <taxon>Bacteria</taxon>
        <taxon>Bacillati</taxon>
        <taxon>Actinomycetota</taxon>
        <taxon>Actinomycetes</taxon>
        <taxon>Micrococcales</taxon>
        <taxon>Microbacteriaceae</taxon>
        <taxon>Rathayibacter</taxon>
    </lineage>
</organism>
<sequence>MTGMSTFDESRVTRGQPQNAGSFAAHAHSAPEASLTPAVDAAAEPAPMVHDVRAARVALESAFQNLLQTSPVAAWHAWTGMQKQVRDAEYPRLIVTPGNPDEDTAAELRDPVTGQETQVIVVDRGERWSYTELEAGYVDSENIAVDYGDGIDGEQFVYLSSATGRPVRLPEGWTVS</sequence>
<evidence type="ECO:0000313" key="2">
    <source>
        <dbReference type="EMBL" id="AZZ54948.1"/>
    </source>
</evidence>
<evidence type="ECO:0000313" key="3">
    <source>
        <dbReference type="Proteomes" id="UP000283946"/>
    </source>
</evidence>
<name>A0AAD2PTU0_9MICO</name>
<dbReference type="EMBL" id="CP028130">
    <property type="protein sequence ID" value="AZZ54948.1"/>
    <property type="molecule type" value="Genomic_DNA"/>
</dbReference>
<accession>A0AAD2PTU0</accession>
<evidence type="ECO:0000256" key="1">
    <source>
        <dbReference type="SAM" id="MobiDB-lite"/>
    </source>
</evidence>
<dbReference type="Proteomes" id="UP000283946">
    <property type="component" value="Chromosome"/>
</dbReference>
<gene>
    <name evidence="2" type="ORF">C7V51_02910</name>
</gene>
<feature type="compositionally biased region" description="Polar residues" evidence="1">
    <location>
        <begin position="1"/>
        <end position="21"/>
    </location>
</feature>
<dbReference type="AlphaFoldDB" id="A0AAD2PTU0"/>
<reference evidence="2 3" key="1">
    <citation type="submission" date="2018-03" db="EMBL/GenBank/DDBJ databases">
        <title>Bacteriophage NCPPB3778 and a type I-E CRISPR drive the evolution of the US Biological Select Agent, Rathayibacter toxicus.</title>
        <authorList>
            <person name="Davis E.W.II."/>
            <person name="Tabima J.F."/>
            <person name="Weisberg A.J."/>
            <person name="Dantas Lopes L."/>
            <person name="Wiseman M.S."/>
            <person name="Wiseman M.S."/>
            <person name="Pupko T."/>
            <person name="Belcher M.S."/>
            <person name="Sechler A.J."/>
            <person name="Tancos M.A."/>
            <person name="Schroeder B.K."/>
            <person name="Murray T.D."/>
            <person name="Luster D.G."/>
            <person name="Schneider W.L."/>
            <person name="Rogers E."/>
            <person name="Andreote F.D."/>
            <person name="Grunwald N.J."/>
            <person name="Putnam M.L."/>
            <person name="Chang J.H."/>
        </authorList>
    </citation>
    <scope>NUCLEOTIDE SEQUENCE [LARGE SCALE GENOMIC DNA]</scope>
    <source>
        <strain evidence="2 3">NCCPB 2253</strain>
    </source>
</reference>
<protein>
    <submittedName>
        <fullName evidence="2">Uncharacterized protein</fullName>
    </submittedName>
</protein>